<sequence length="308" mass="34005">MRAIWWALVVVVVLLGAAATAAEVVEDFADSVPEPFKVSQHTRRSLSVKSSRGHKKIYKGRLAKSKEVPFQVYVRVFLADGSKEYCGGAIIGPRHIISAAHCVQMPAVEKVCSIVGNENRFHKQTLKYTVVRQHFYPKKRAENVDADIVVFLVDRPLPIGKANIQQIRLAGKNQIIPTHTTCSISGWGRTENPLDNQDLLRHTKVPVVSHEHCRKAYPNSPTGDLLCAGFYEQGGADACKGDSGGPLVCDGVLTGLVKSGKGCGLPHYPGTYTDVRYYWSWIKKVMTEDMRKEAPNKGGTRVKHVNIC</sequence>
<evidence type="ECO:0000256" key="1">
    <source>
        <dbReference type="ARBA" id="ARBA00022670"/>
    </source>
</evidence>
<name>A0AAN9V449_9ORTH</name>
<evidence type="ECO:0000313" key="10">
    <source>
        <dbReference type="Proteomes" id="UP001378592"/>
    </source>
</evidence>
<dbReference type="PANTHER" id="PTHR24276:SF91">
    <property type="entry name" value="AT26814P-RELATED"/>
    <property type="match status" value="1"/>
</dbReference>
<dbReference type="InterPro" id="IPR033116">
    <property type="entry name" value="TRYPSIN_SER"/>
</dbReference>
<evidence type="ECO:0000256" key="3">
    <source>
        <dbReference type="ARBA" id="ARBA00022825"/>
    </source>
</evidence>
<dbReference type="SUPFAM" id="SSF50494">
    <property type="entry name" value="Trypsin-like serine proteases"/>
    <property type="match status" value="1"/>
</dbReference>
<keyword evidence="7" id="KW-0732">Signal</keyword>
<dbReference type="FunFam" id="2.40.10.10:FF:000002">
    <property type="entry name" value="Transmembrane protease serine"/>
    <property type="match status" value="1"/>
</dbReference>
<evidence type="ECO:0000259" key="8">
    <source>
        <dbReference type="PROSITE" id="PS50240"/>
    </source>
</evidence>
<dbReference type="InterPro" id="IPR001314">
    <property type="entry name" value="Peptidase_S1A"/>
</dbReference>
<dbReference type="PROSITE" id="PS00134">
    <property type="entry name" value="TRYPSIN_HIS"/>
    <property type="match status" value="1"/>
</dbReference>
<evidence type="ECO:0000256" key="4">
    <source>
        <dbReference type="ARBA" id="ARBA00023157"/>
    </source>
</evidence>
<dbReference type="GO" id="GO:0004252">
    <property type="term" value="F:serine-type endopeptidase activity"/>
    <property type="evidence" value="ECO:0007669"/>
    <property type="project" value="InterPro"/>
</dbReference>
<dbReference type="InterPro" id="IPR009003">
    <property type="entry name" value="Peptidase_S1_PA"/>
</dbReference>
<dbReference type="Proteomes" id="UP001378592">
    <property type="component" value="Unassembled WGS sequence"/>
</dbReference>
<dbReference type="SMART" id="SM00020">
    <property type="entry name" value="Tryp_SPc"/>
    <property type="match status" value="1"/>
</dbReference>
<dbReference type="PANTHER" id="PTHR24276">
    <property type="entry name" value="POLYSERASE-RELATED"/>
    <property type="match status" value="1"/>
</dbReference>
<keyword evidence="1 6" id="KW-0645">Protease</keyword>
<feature type="chain" id="PRO_5042861592" description="Peptidase S1 domain-containing protein" evidence="7">
    <location>
        <begin position="23"/>
        <end position="308"/>
    </location>
</feature>
<evidence type="ECO:0000256" key="7">
    <source>
        <dbReference type="SAM" id="SignalP"/>
    </source>
</evidence>
<protein>
    <recommendedName>
        <fullName evidence="8">Peptidase S1 domain-containing protein</fullName>
    </recommendedName>
</protein>
<dbReference type="InterPro" id="IPR050430">
    <property type="entry name" value="Peptidase_S1"/>
</dbReference>
<comment type="similarity">
    <text evidence="5">Belongs to the peptidase S1 family. CLIP subfamily.</text>
</comment>
<dbReference type="PROSITE" id="PS00135">
    <property type="entry name" value="TRYPSIN_SER"/>
    <property type="match status" value="1"/>
</dbReference>
<accession>A0AAN9V449</accession>
<keyword evidence="4" id="KW-1015">Disulfide bond</keyword>
<organism evidence="9 10">
    <name type="scientific">Gryllus longicercus</name>
    <dbReference type="NCBI Taxonomy" id="2509291"/>
    <lineage>
        <taxon>Eukaryota</taxon>
        <taxon>Metazoa</taxon>
        <taxon>Ecdysozoa</taxon>
        <taxon>Arthropoda</taxon>
        <taxon>Hexapoda</taxon>
        <taxon>Insecta</taxon>
        <taxon>Pterygota</taxon>
        <taxon>Neoptera</taxon>
        <taxon>Polyneoptera</taxon>
        <taxon>Orthoptera</taxon>
        <taxon>Ensifera</taxon>
        <taxon>Gryllidea</taxon>
        <taxon>Grylloidea</taxon>
        <taxon>Gryllidae</taxon>
        <taxon>Gryllinae</taxon>
        <taxon>Gryllus</taxon>
    </lineage>
</organism>
<dbReference type="InterPro" id="IPR043504">
    <property type="entry name" value="Peptidase_S1_PA_chymotrypsin"/>
</dbReference>
<evidence type="ECO:0000313" key="9">
    <source>
        <dbReference type="EMBL" id="KAK7789258.1"/>
    </source>
</evidence>
<reference evidence="9 10" key="1">
    <citation type="submission" date="2024-03" db="EMBL/GenBank/DDBJ databases">
        <title>The genome assembly and annotation of the cricket Gryllus longicercus Weissman &amp; Gray.</title>
        <authorList>
            <person name="Szrajer S."/>
            <person name="Gray D."/>
            <person name="Ylla G."/>
        </authorList>
    </citation>
    <scope>NUCLEOTIDE SEQUENCE [LARGE SCALE GENOMIC DNA]</scope>
    <source>
        <strain evidence="9">DAG 2021-001</strain>
        <tissue evidence="9">Whole body minus gut</tissue>
    </source>
</reference>
<dbReference type="AlphaFoldDB" id="A0AAN9V449"/>
<dbReference type="PROSITE" id="PS50240">
    <property type="entry name" value="TRYPSIN_DOM"/>
    <property type="match status" value="1"/>
</dbReference>
<evidence type="ECO:0000256" key="6">
    <source>
        <dbReference type="RuleBase" id="RU363034"/>
    </source>
</evidence>
<dbReference type="Pfam" id="PF00089">
    <property type="entry name" value="Trypsin"/>
    <property type="match status" value="1"/>
</dbReference>
<dbReference type="InterPro" id="IPR001254">
    <property type="entry name" value="Trypsin_dom"/>
</dbReference>
<gene>
    <name evidence="9" type="ORF">R5R35_005613</name>
</gene>
<dbReference type="GO" id="GO:0006508">
    <property type="term" value="P:proteolysis"/>
    <property type="evidence" value="ECO:0007669"/>
    <property type="project" value="UniProtKB-KW"/>
</dbReference>
<feature type="signal peptide" evidence="7">
    <location>
        <begin position="1"/>
        <end position="22"/>
    </location>
</feature>
<evidence type="ECO:0000256" key="2">
    <source>
        <dbReference type="ARBA" id="ARBA00022801"/>
    </source>
</evidence>
<keyword evidence="2 6" id="KW-0378">Hydrolase</keyword>
<keyword evidence="3 6" id="KW-0720">Serine protease</keyword>
<proteinExistence type="inferred from homology"/>
<dbReference type="Gene3D" id="2.40.10.10">
    <property type="entry name" value="Trypsin-like serine proteases"/>
    <property type="match status" value="1"/>
</dbReference>
<keyword evidence="10" id="KW-1185">Reference proteome</keyword>
<evidence type="ECO:0000256" key="5">
    <source>
        <dbReference type="ARBA" id="ARBA00024195"/>
    </source>
</evidence>
<feature type="domain" description="Peptidase S1" evidence="8">
    <location>
        <begin position="57"/>
        <end position="287"/>
    </location>
</feature>
<dbReference type="CDD" id="cd00190">
    <property type="entry name" value="Tryp_SPc"/>
    <property type="match status" value="1"/>
</dbReference>
<dbReference type="PRINTS" id="PR00722">
    <property type="entry name" value="CHYMOTRYPSIN"/>
</dbReference>
<comment type="caution">
    <text evidence="9">The sequence shown here is derived from an EMBL/GenBank/DDBJ whole genome shotgun (WGS) entry which is preliminary data.</text>
</comment>
<dbReference type="InterPro" id="IPR018114">
    <property type="entry name" value="TRYPSIN_HIS"/>
</dbReference>
<dbReference type="EMBL" id="JAZDUA010000801">
    <property type="protein sequence ID" value="KAK7789258.1"/>
    <property type="molecule type" value="Genomic_DNA"/>
</dbReference>